<gene>
    <name evidence="1" type="ORF">NE237_030379</name>
</gene>
<sequence length="402" mass="43687">MALPYAMEDLRGSGCRVMVLQKAKVKSKGDQDFRKDRGSDRQGYYSIACAIVRSRDLTQTVAGCGIHTVAKEDEGVTAPPQITNDKDGSRRWCGDGLVSEEGSDPLSHAVARRYLLSHVVQDSGRVLRMPTGAFTGDDQEGRRSGVAGVAEGRYSRFIRGETIKLQIMDLCWEKSFHYHMCRHFSVDRRAIRSFLGRVRSRGCWSCADRECLENDSDVEVIGEILRTVIVQRSFVKFALVQGGNLVLSHVGMTGQRVEPQRKSQVQIQAITAVGLGAGSVIEKGDPWSAGVPSSSSNMPGSKALRYAEGDFLVGPTMVPMLIFLARLSSVVDGESWGIASSHNSVFKALTELKETSPCPENPSSLLPFLILSSLSNPSTAATDSFIFGGCSLLRFSPGSSLL</sequence>
<accession>A0A9Q0GX40</accession>
<evidence type="ECO:0000313" key="2">
    <source>
        <dbReference type="Proteomes" id="UP001141806"/>
    </source>
</evidence>
<dbReference type="AlphaFoldDB" id="A0A9Q0GX40"/>
<organism evidence="1 2">
    <name type="scientific">Protea cynaroides</name>
    <dbReference type="NCBI Taxonomy" id="273540"/>
    <lineage>
        <taxon>Eukaryota</taxon>
        <taxon>Viridiplantae</taxon>
        <taxon>Streptophyta</taxon>
        <taxon>Embryophyta</taxon>
        <taxon>Tracheophyta</taxon>
        <taxon>Spermatophyta</taxon>
        <taxon>Magnoliopsida</taxon>
        <taxon>Proteales</taxon>
        <taxon>Proteaceae</taxon>
        <taxon>Protea</taxon>
    </lineage>
</organism>
<dbReference type="EMBL" id="JAMYWD010000012">
    <property type="protein sequence ID" value="KAJ4953547.1"/>
    <property type="molecule type" value="Genomic_DNA"/>
</dbReference>
<evidence type="ECO:0000313" key="1">
    <source>
        <dbReference type="EMBL" id="KAJ4953547.1"/>
    </source>
</evidence>
<proteinExistence type="predicted"/>
<reference evidence="1" key="1">
    <citation type="journal article" date="2023" name="Plant J.">
        <title>The genome of the king protea, Protea cynaroides.</title>
        <authorList>
            <person name="Chang J."/>
            <person name="Duong T.A."/>
            <person name="Schoeman C."/>
            <person name="Ma X."/>
            <person name="Roodt D."/>
            <person name="Barker N."/>
            <person name="Li Z."/>
            <person name="Van de Peer Y."/>
            <person name="Mizrachi E."/>
        </authorList>
    </citation>
    <scope>NUCLEOTIDE SEQUENCE</scope>
    <source>
        <tissue evidence="1">Young leaves</tissue>
    </source>
</reference>
<name>A0A9Q0GX40_9MAGN</name>
<keyword evidence="2" id="KW-1185">Reference proteome</keyword>
<comment type="caution">
    <text evidence="1">The sequence shown here is derived from an EMBL/GenBank/DDBJ whole genome shotgun (WGS) entry which is preliminary data.</text>
</comment>
<protein>
    <submittedName>
        <fullName evidence="1">Uncharacterized protein</fullName>
    </submittedName>
</protein>
<dbReference type="Proteomes" id="UP001141806">
    <property type="component" value="Unassembled WGS sequence"/>
</dbReference>